<dbReference type="Gene3D" id="3.40.30.10">
    <property type="entry name" value="Glutaredoxin"/>
    <property type="match status" value="1"/>
</dbReference>
<organism evidence="3 4">
    <name type="scientific">Neisseria iguanae</name>
    <dbReference type="NCBI Taxonomy" id="90242"/>
    <lineage>
        <taxon>Bacteria</taxon>
        <taxon>Pseudomonadati</taxon>
        <taxon>Pseudomonadota</taxon>
        <taxon>Betaproteobacteria</taxon>
        <taxon>Neisseriales</taxon>
        <taxon>Neisseriaceae</taxon>
        <taxon>Neisseria</taxon>
    </lineage>
</organism>
<keyword evidence="4" id="KW-1185">Reference proteome</keyword>
<evidence type="ECO:0000259" key="2">
    <source>
        <dbReference type="Pfam" id="PF01323"/>
    </source>
</evidence>
<dbReference type="OrthoDB" id="9799122at2"/>
<comment type="caution">
    <text evidence="3">The sequence shown here is derived from an EMBL/GenBank/DDBJ whole genome shotgun (WGS) entry which is preliminary data.</text>
</comment>
<dbReference type="PANTHER" id="PTHR13887">
    <property type="entry name" value="GLUTATHIONE S-TRANSFERASE KAPPA"/>
    <property type="match status" value="1"/>
</dbReference>
<name>A0A2P7TZS9_9NEIS</name>
<evidence type="ECO:0000313" key="4">
    <source>
        <dbReference type="Proteomes" id="UP000241868"/>
    </source>
</evidence>
<evidence type="ECO:0000256" key="1">
    <source>
        <dbReference type="SAM" id="MobiDB-lite"/>
    </source>
</evidence>
<reference evidence="3 4" key="1">
    <citation type="submission" date="2018-03" db="EMBL/GenBank/DDBJ databases">
        <title>Neisseria weixii sp. nov., isolated from the intestinal contents of Tibetan Plateau pika (Ochotona curzoniae) in Yushu, Qinghai Province, China.</title>
        <authorList>
            <person name="Gui Z."/>
        </authorList>
    </citation>
    <scope>NUCLEOTIDE SEQUENCE [LARGE SCALE GENOMIC DNA]</scope>
    <source>
        <strain evidence="3 4">ATCC 51483</strain>
    </source>
</reference>
<evidence type="ECO:0000313" key="3">
    <source>
        <dbReference type="EMBL" id="PSJ80153.1"/>
    </source>
</evidence>
<proteinExistence type="predicted"/>
<dbReference type="InterPro" id="IPR036249">
    <property type="entry name" value="Thioredoxin-like_sf"/>
</dbReference>
<sequence>MKITYWSDYACPYCYIAETRLHKALAQLGIADTVEIEMKSFELDPAAARHSVGATVDRFAKKYGLSHEGAARKIQMIETLGKAEGIDFRYASTLYTNTFDAHRLTKFAFAKGDKTAYQAVITGLFDAYFTKNQELTNRETLLDVAYHAGLDKAEVIAMLDSEQYSAEVRNDEHQAHANGVYSVPFFVLNNEYSVTGANSTQGFVQVLTQILQDNQAEKPTENQADSGAMCGVDGC</sequence>
<feature type="region of interest" description="Disordered" evidence="1">
    <location>
        <begin position="216"/>
        <end position="235"/>
    </location>
</feature>
<dbReference type="Proteomes" id="UP000241868">
    <property type="component" value="Unassembled WGS sequence"/>
</dbReference>
<dbReference type="SUPFAM" id="SSF52833">
    <property type="entry name" value="Thioredoxin-like"/>
    <property type="match status" value="1"/>
</dbReference>
<dbReference type="InterPro" id="IPR001853">
    <property type="entry name" value="DSBA-like_thioredoxin_dom"/>
</dbReference>
<dbReference type="EMBL" id="PXYY01000045">
    <property type="protein sequence ID" value="PSJ80153.1"/>
    <property type="molecule type" value="Genomic_DNA"/>
</dbReference>
<dbReference type="Pfam" id="PF01323">
    <property type="entry name" value="DSBA"/>
    <property type="match status" value="1"/>
</dbReference>
<dbReference type="CDD" id="cd03024">
    <property type="entry name" value="DsbA_FrnE"/>
    <property type="match status" value="1"/>
</dbReference>
<gene>
    <name evidence="3" type="ORF">C7N83_07880</name>
</gene>
<protein>
    <submittedName>
        <fullName evidence="3">Disulfide bond formation protein DsbA</fullName>
    </submittedName>
</protein>
<dbReference type="PANTHER" id="PTHR13887:SF41">
    <property type="entry name" value="THIOREDOXIN SUPERFAMILY PROTEIN"/>
    <property type="match status" value="1"/>
</dbReference>
<dbReference type="GO" id="GO:0016491">
    <property type="term" value="F:oxidoreductase activity"/>
    <property type="evidence" value="ECO:0007669"/>
    <property type="project" value="InterPro"/>
</dbReference>
<feature type="domain" description="DSBA-like thioredoxin" evidence="2">
    <location>
        <begin position="3"/>
        <end position="206"/>
    </location>
</feature>
<accession>A0A2P7TZS9</accession>
<dbReference type="AlphaFoldDB" id="A0A2P7TZS9"/>
<dbReference type="RefSeq" id="WP_106741843.1">
    <property type="nucleotide sequence ID" value="NZ_PXYY01000045.1"/>
</dbReference>